<dbReference type="GO" id="GO:0005840">
    <property type="term" value="C:ribosome"/>
    <property type="evidence" value="ECO:0007669"/>
    <property type="project" value="UniProtKB-KW"/>
</dbReference>
<evidence type="ECO:0000313" key="3">
    <source>
        <dbReference type="EMBL" id="KAJ6793034.1"/>
    </source>
</evidence>
<evidence type="ECO:0000256" key="2">
    <source>
        <dbReference type="SAM" id="SignalP"/>
    </source>
</evidence>
<keyword evidence="2" id="KW-0732">Signal</keyword>
<proteinExistence type="predicted"/>
<dbReference type="Proteomes" id="UP001140949">
    <property type="component" value="Unassembled WGS sequence"/>
</dbReference>
<comment type="caution">
    <text evidence="3">The sequence shown here is derived from an EMBL/GenBank/DDBJ whole genome shotgun (WGS) entry which is preliminary data.</text>
</comment>
<organism evidence="3 4">
    <name type="scientific">Iris pallida</name>
    <name type="common">Sweet iris</name>
    <dbReference type="NCBI Taxonomy" id="29817"/>
    <lineage>
        <taxon>Eukaryota</taxon>
        <taxon>Viridiplantae</taxon>
        <taxon>Streptophyta</taxon>
        <taxon>Embryophyta</taxon>
        <taxon>Tracheophyta</taxon>
        <taxon>Spermatophyta</taxon>
        <taxon>Magnoliopsida</taxon>
        <taxon>Liliopsida</taxon>
        <taxon>Asparagales</taxon>
        <taxon>Iridaceae</taxon>
        <taxon>Iridoideae</taxon>
        <taxon>Irideae</taxon>
        <taxon>Iris</taxon>
    </lineage>
</organism>
<name>A0AAX6DMP9_IRIPA</name>
<evidence type="ECO:0000313" key="4">
    <source>
        <dbReference type="Proteomes" id="UP001140949"/>
    </source>
</evidence>
<feature type="chain" id="PRO_5043377016" evidence="2">
    <location>
        <begin position="30"/>
        <end position="118"/>
    </location>
</feature>
<keyword evidence="3" id="KW-0687">Ribonucleoprotein</keyword>
<dbReference type="AlphaFoldDB" id="A0AAX6DMP9"/>
<reference evidence="3" key="2">
    <citation type="submission" date="2023-04" db="EMBL/GenBank/DDBJ databases">
        <authorList>
            <person name="Bruccoleri R.E."/>
            <person name="Oakeley E.J."/>
            <person name="Faust A.-M."/>
            <person name="Dessus-Babus S."/>
            <person name="Altorfer M."/>
            <person name="Burckhardt D."/>
            <person name="Oertli M."/>
            <person name="Naumann U."/>
            <person name="Petersen F."/>
            <person name="Wong J."/>
        </authorList>
    </citation>
    <scope>NUCLEOTIDE SEQUENCE</scope>
    <source>
        <strain evidence="3">GSM-AAB239-AS_SAM_17_03QT</strain>
        <tissue evidence="3">Leaf</tissue>
    </source>
</reference>
<feature type="signal peptide" evidence="2">
    <location>
        <begin position="1"/>
        <end position="29"/>
    </location>
</feature>
<feature type="compositionally biased region" description="Polar residues" evidence="1">
    <location>
        <begin position="52"/>
        <end position="63"/>
    </location>
</feature>
<accession>A0AAX6DMP9</accession>
<feature type="region of interest" description="Disordered" evidence="1">
    <location>
        <begin position="52"/>
        <end position="79"/>
    </location>
</feature>
<sequence>MRIRPTSTLRSYLLMLLIMRSAMTPGSTGSARASTSTGSFVGSLLLARSTGVSAGKDTSTTRTGLHAGQPGRETRPSPSVDTVEFLVVELVVFDDLFICHSFSSDLFHFKLHRLCHGL</sequence>
<keyword evidence="4" id="KW-1185">Reference proteome</keyword>
<protein>
    <submittedName>
        <fullName evidence="3">60S ribosomal protein L15-1</fullName>
    </submittedName>
</protein>
<evidence type="ECO:0000256" key="1">
    <source>
        <dbReference type="SAM" id="MobiDB-lite"/>
    </source>
</evidence>
<reference evidence="3" key="1">
    <citation type="journal article" date="2023" name="GigaByte">
        <title>Genome assembly of the bearded iris, Iris pallida Lam.</title>
        <authorList>
            <person name="Bruccoleri R.E."/>
            <person name="Oakeley E.J."/>
            <person name="Faust A.M.E."/>
            <person name="Altorfer M."/>
            <person name="Dessus-Babus S."/>
            <person name="Burckhardt D."/>
            <person name="Oertli M."/>
            <person name="Naumann U."/>
            <person name="Petersen F."/>
            <person name="Wong J."/>
        </authorList>
    </citation>
    <scope>NUCLEOTIDE SEQUENCE</scope>
    <source>
        <strain evidence="3">GSM-AAB239-AS_SAM_17_03QT</strain>
    </source>
</reference>
<dbReference type="EMBL" id="JANAVB010043220">
    <property type="protein sequence ID" value="KAJ6793034.1"/>
    <property type="molecule type" value="Genomic_DNA"/>
</dbReference>
<gene>
    <name evidence="3" type="ORF">M6B38_112445</name>
</gene>
<keyword evidence="3" id="KW-0689">Ribosomal protein</keyword>